<dbReference type="OrthoDB" id="15205at10239"/>
<keyword evidence="4" id="KW-1035">Host cytoplasm</keyword>
<name>A0A0X9XSM0_9GAMA</name>
<proteinExistence type="inferred from homology"/>
<keyword evidence="2" id="KW-1040">Host Golgi apparatus</keyword>
<sequence length="273" mass="31315">MEQAINMLTGQITKPSEPEVQKHIKLHYPHPSLPRMVLEVNRTQSLCLAISPTPTWKNGEIHVPSLVNYVKNKMDSDTFFGFVMVSLLECEDLVDSLDIYPHIFSQRTFLFYPSNACIFELCILTSILENIKNPTLNSVLSLLKRARYIYSKNPSLDCAFMLHGIEVIGSTILQYFDLDPDKKHTFYPGLLLYKMHKALENGTIESKGLLKPIYTDSYKMITDTDSSFDDNEEMDFNVFYSDTIFTHHLKCETVLRIFKDVCVSGHPKSQILS</sequence>
<dbReference type="KEGG" id="vg:26836959"/>
<evidence type="ECO:0000313" key="5">
    <source>
        <dbReference type="EMBL" id="AMA67397.1"/>
    </source>
</evidence>
<gene>
    <name evidence="5" type="primary">ORF42</name>
    <name evidence="5" type="ORF">AOT99_gpORF42</name>
</gene>
<dbReference type="GO" id="GO:0044423">
    <property type="term" value="C:virion component"/>
    <property type="evidence" value="ECO:0007669"/>
    <property type="project" value="UniProtKB-KW"/>
</dbReference>
<keyword evidence="1" id="KW-0920">Virion tegument</keyword>
<protein>
    <submittedName>
        <fullName evidence="5">Tegument protein UL7</fullName>
    </submittedName>
</protein>
<reference evidence="5 6" key="1">
    <citation type="journal article" date="2016" name="MSphere">
        <title>Isolation and Characterization of a Novel Gammaherpesvirus from a Microbat Cell Line.</title>
        <authorList>
            <person name="Shabman R.S."/>
            <person name="Shrivastava S."/>
            <person name="Tsibane T."/>
            <person name="Attie O."/>
            <person name="Jayaprakash A."/>
            <person name="Mire C.E."/>
            <person name="Dilley K.E."/>
            <person name="Puri V."/>
            <person name="Stockwell T.B."/>
            <person name="Geisbert T.W."/>
            <person name="Sachidanandam R."/>
            <person name="Basler C.F."/>
        </authorList>
    </citation>
    <scope>NUCLEOTIDE SEQUENCE [LARGE SCALE GENOMIC DNA]</scope>
    <source>
        <strain evidence="5 6">My-HV8/Myotis velifer incautus/USA/FCGHV/2011</strain>
    </source>
</reference>
<evidence type="ECO:0000256" key="4">
    <source>
        <dbReference type="ARBA" id="ARBA00023200"/>
    </source>
</evidence>
<dbReference type="EMBL" id="KU220026">
    <property type="protein sequence ID" value="AMA67397.1"/>
    <property type="molecule type" value="Genomic_DNA"/>
</dbReference>
<dbReference type="Proteomes" id="UP000207650">
    <property type="component" value="Segment"/>
</dbReference>
<keyword evidence="6" id="KW-1185">Reference proteome</keyword>
<evidence type="ECO:0000256" key="1">
    <source>
        <dbReference type="ARBA" id="ARBA00022580"/>
    </source>
</evidence>
<dbReference type="InterPro" id="IPR002600">
    <property type="entry name" value="Herpes_UL7"/>
</dbReference>
<organism evidence="5 6">
    <name type="scientific">Vespertilionid gammaherpesvirus 1</name>
    <dbReference type="NCBI Taxonomy" id="2560830"/>
    <lineage>
        <taxon>Viruses</taxon>
        <taxon>Duplodnaviria</taxon>
        <taxon>Heunggongvirae</taxon>
        <taxon>Peploviricota</taxon>
        <taxon>Herviviricetes</taxon>
        <taxon>Herpesvirales</taxon>
        <taxon>Orthoherpesviridae</taxon>
        <taxon>Gammaherpesvirinae</taxon>
        <taxon>Percavirus</taxon>
        <taxon>Percavirus vespertilionidgamma1</taxon>
    </lineage>
</organism>
<evidence type="ECO:0000256" key="3">
    <source>
        <dbReference type="ARBA" id="ARBA00022844"/>
    </source>
</evidence>
<dbReference type="HAMAP" id="MF_04038">
    <property type="entry name" value="HSV_CEP1"/>
    <property type="match status" value="1"/>
</dbReference>
<accession>A0A0X9XSM0</accession>
<keyword evidence="3" id="KW-0946">Virion</keyword>
<evidence type="ECO:0000256" key="2">
    <source>
        <dbReference type="ARBA" id="ARBA00022812"/>
    </source>
</evidence>
<evidence type="ECO:0000313" key="6">
    <source>
        <dbReference type="Proteomes" id="UP000207650"/>
    </source>
</evidence>
<dbReference type="Pfam" id="PF01677">
    <property type="entry name" value="Herpes_UL7"/>
    <property type="match status" value="1"/>
</dbReference>